<evidence type="ECO:0000256" key="1">
    <source>
        <dbReference type="SAM" id="MobiDB-lite"/>
    </source>
</evidence>
<dbReference type="AlphaFoldDB" id="A0A7W6H4F3"/>
<keyword evidence="4" id="KW-1185">Reference proteome</keyword>
<proteinExistence type="predicted"/>
<feature type="region of interest" description="Disordered" evidence="1">
    <location>
        <begin position="1"/>
        <end position="25"/>
    </location>
</feature>
<dbReference type="GO" id="GO:0016787">
    <property type="term" value="F:hydrolase activity"/>
    <property type="evidence" value="ECO:0007669"/>
    <property type="project" value="UniProtKB-KW"/>
</dbReference>
<reference evidence="3 4" key="1">
    <citation type="submission" date="2020-08" db="EMBL/GenBank/DDBJ databases">
        <title>Genomic Encyclopedia of Type Strains, Phase IV (KMG-IV): sequencing the most valuable type-strain genomes for metagenomic binning, comparative biology and taxonomic classification.</title>
        <authorList>
            <person name="Goeker M."/>
        </authorList>
    </citation>
    <scope>NUCLEOTIDE SEQUENCE [LARGE SCALE GENOMIC DNA]</scope>
    <source>
        <strain evidence="3 4">DSM 102238</strain>
    </source>
</reference>
<dbReference type="Proteomes" id="UP000542776">
    <property type="component" value="Unassembled WGS sequence"/>
</dbReference>
<comment type="caution">
    <text evidence="3">The sequence shown here is derived from an EMBL/GenBank/DDBJ whole genome shotgun (WGS) entry which is preliminary data.</text>
</comment>
<dbReference type="InterPro" id="IPR011105">
    <property type="entry name" value="Cell_wall_hydrolase_SleB"/>
</dbReference>
<dbReference type="InterPro" id="IPR042047">
    <property type="entry name" value="SleB_dom1"/>
</dbReference>
<evidence type="ECO:0000259" key="2">
    <source>
        <dbReference type="Pfam" id="PF07486"/>
    </source>
</evidence>
<organism evidence="3 4">
    <name type="scientific">Aureimonas pseudogalii</name>
    <dbReference type="NCBI Taxonomy" id="1744844"/>
    <lineage>
        <taxon>Bacteria</taxon>
        <taxon>Pseudomonadati</taxon>
        <taxon>Pseudomonadota</taxon>
        <taxon>Alphaproteobacteria</taxon>
        <taxon>Hyphomicrobiales</taxon>
        <taxon>Aurantimonadaceae</taxon>
        <taxon>Aureimonas</taxon>
    </lineage>
</organism>
<evidence type="ECO:0000313" key="3">
    <source>
        <dbReference type="EMBL" id="MBB3996964.1"/>
    </source>
</evidence>
<evidence type="ECO:0000313" key="4">
    <source>
        <dbReference type="Proteomes" id="UP000542776"/>
    </source>
</evidence>
<feature type="compositionally biased region" description="Basic and acidic residues" evidence="1">
    <location>
        <begin position="1"/>
        <end position="17"/>
    </location>
</feature>
<dbReference type="RefSeq" id="WP_246392662.1">
    <property type="nucleotide sequence ID" value="NZ_JACIEK010000001.1"/>
</dbReference>
<sequence length="402" mass="42063">MSRRISREGQVRRDSPARRRRPAGVGRASPLLASVLGALLLSAVMPARVAVSDRPAASARLADAASAIETLSALSLHPDFEDDDAPALPRDGTLYVRDAGGRVAAERGTRVVPSRHALVQPRFAAGRLGASLGLLRPGIALGDTEMRTALAGPQPFGATERVAGNFQVPGAGIGAGIGAGAGAGEAVEVASLEETVPSAAKAPSVAAALTAASADLQTLAAYAPAPKPGASSLFDAVLAPQDGEFIPPIGAGDHSWAATALPPSSFTPKEQTCLANGIYFEARGETELGQAAVAQVILNRVRNPAYPKTICGVVYQNASWRNRCQFSFACDGIKDVIWNKRAFAAAERIADAVTKGETWLPEVGSATHYHATYVRPRWAKTMEQVDKIGLHVFYRTFGGGWR</sequence>
<gene>
    <name evidence="3" type="ORF">GGR04_000785</name>
</gene>
<dbReference type="Pfam" id="PF07486">
    <property type="entry name" value="Hydrolase_2"/>
    <property type="match status" value="1"/>
</dbReference>
<dbReference type="EMBL" id="JACIEK010000001">
    <property type="protein sequence ID" value="MBB3996964.1"/>
    <property type="molecule type" value="Genomic_DNA"/>
</dbReference>
<feature type="domain" description="Cell wall hydrolase SleB" evidence="2">
    <location>
        <begin position="284"/>
        <end position="394"/>
    </location>
</feature>
<name>A0A7W6H4F3_9HYPH</name>
<accession>A0A7W6H4F3</accession>
<dbReference type="Gene3D" id="1.10.10.2520">
    <property type="entry name" value="Cell wall hydrolase SleB, domain 1"/>
    <property type="match status" value="1"/>
</dbReference>
<keyword evidence="3" id="KW-0378">Hydrolase</keyword>
<protein>
    <submittedName>
        <fullName evidence="3">Spore germination cell wall hydrolase CwlJ-like protein</fullName>
    </submittedName>
</protein>